<dbReference type="STRING" id="1043005.A0A074ZM57"/>
<dbReference type="EMBL" id="KL584750">
    <property type="protein sequence ID" value="KEQ99471.1"/>
    <property type="molecule type" value="Genomic_DNA"/>
</dbReference>
<dbReference type="Proteomes" id="UP000030641">
    <property type="component" value="Unassembled WGS sequence"/>
</dbReference>
<evidence type="ECO:0008006" key="5">
    <source>
        <dbReference type="Google" id="ProtNLM"/>
    </source>
</evidence>
<dbReference type="InParanoid" id="A0A074ZM57"/>
<feature type="compositionally biased region" description="Basic and acidic residues" evidence="2">
    <location>
        <begin position="367"/>
        <end position="376"/>
    </location>
</feature>
<protein>
    <recommendedName>
        <fullName evidence="5">Sphingolipid long chain base-responsive protein LSP1</fullName>
    </recommendedName>
</protein>
<reference evidence="3 4" key="1">
    <citation type="journal article" date="2014" name="BMC Genomics">
        <title>Genome sequencing of four Aureobasidium pullulans varieties: biotechnological potential, stress tolerance, and description of new species.</title>
        <authorList>
            <person name="Gostin Ar C."/>
            <person name="Ohm R.A."/>
            <person name="Kogej T."/>
            <person name="Sonjak S."/>
            <person name="Turk M."/>
            <person name="Zajc J."/>
            <person name="Zalar P."/>
            <person name="Grube M."/>
            <person name="Sun H."/>
            <person name="Han J."/>
            <person name="Sharma A."/>
            <person name="Chiniquy J."/>
            <person name="Ngan C.Y."/>
            <person name="Lipzen A."/>
            <person name="Barry K."/>
            <person name="Grigoriev I.V."/>
            <person name="Gunde-Cimerman N."/>
        </authorList>
    </citation>
    <scope>NUCLEOTIDE SEQUENCE [LARGE SCALE GENOMIC DNA]</scope>
    <source>
        <strain evidence="3 4">EXF-2481</strain>
    </source>
</reference>
<dbReference type="HOGENOM" id="CLU_046464_1_0_1"/>
<dbReference type="GO" id="GO:0036286">
    <property type="term" value="C:eisosome filament"/>
    <property type="evidence" value="ECO:0007669"/>
    <property type="project" value="TreeGrafter"/>
</dbReference>
<dbReference type="InterPro" id="IPR027267">
    <property type="entry name" value="AH/BAR_dom_sf"/>
</dbReference>
<dbReference type="Gene3D" id="1.20.1270.60">
    <property type="entry name" value="Arfaptin homology (AH) domain/BAR domain"/>
    <property type="match status" value="1"/>
</dbReference>
<gene>
    <name evidence="3" type="ORF">AUEXF2481DRAFT_25372</name>
</gene>
<feature type="compositionally biased region" description="Polar residues" evidence="2">
    <location>
        <begin position="307"/>
        <end position="339"/>
    </location>
</feature>
<dbReference type="GO" id="GO:0008289">
    <property type="term" value="F:lipid binding"/>
    <property type="evidence" value="ECO:0007669"/>
    <property type="project" value="TreeGrafter"/>
</dbReference>
<dbReference type="FunFam" id="1.20.1270.60:FF:000005">
    <property type="entry name" value="Sphingolipid long chain base-responsive pil1"/>
    <property type="match status" value="1"/>
</dbReference>
<evidence type="ECO:0000256" key="1">
    <source>
        <dbReference type="ARBA" id="ARBA00022553"/>
    </source>
</evidence>
<proteinExistence type="predicted"/>
<sequence length="384" mass="41938">MPVPPVFSCVSNALDRNRSLSIRSKGQGEKSSNKHRFTMASLRGHQQPDLSKKLYRLIKTENHAIGAYEAAAKEQANIASQLSDWGEETGDDAISEISDKLGVLLAEIAEQEDVLAQGLEDSRGVLKQIRNTESSVQPSRDHKAKISDEIQKLKYKEPSSVKIVTLEQELVRAEAQSLVAEAQLTNITRQKFKEAYDLHTAAIIERAEKQILLAKNARKLLNLVDDTPIVPGDVHPTFTHAETARDVLNVAEDELRAWTADIEPIHTNAGGLGVNAMPSASAPSTSMQGHSSDISSSVDAGSHAVPAQQSEHYAQQSEYSTQQHSEYPQSVESYSTPSEPSAAVHEPVAYQTQTQSHTAATETPYPTEEHESEHARNVAARVLG</sequence>
<feature type="compositionally biased region" description="Low complexity" evidence="2">
    <location>
        <begin position="276"/>
        <end position="303"/>
    </location>
</feature>
<feature type="region of interest" description="Disordered" evidence="2">
    <location>
        <begin position="267"/>
        <end position="384"/>
    </location>
</feature>
<dbReference type="GO" id="GO:0006897">
    <property type="term" value="P:endocytosis"/>
    <property type="evidence" value="ECO:0007669"/>
    <property type="project" value="TreeGrafter"/>
</dbReference>
<evidence type="ECO:0000313" key="4">
    <source>
        <dbReference type="Proteomes" id="UP000030641"/>
    </source>
</evidence>
<dbReference type="GO" id="GO:0070941">
    <property type="term" value="P:eisosome assembly"/>
    <property type="evidence" value="ECO:0007669"/>
    <property type="project" value="TreeGrafter"/>
</dbReference>
<keyword evidence="4" id="KW-1185">Reference proteome</keyword>
<organism evidence="3 4">
    <name type="scientific">Aureobasidium subglaciale (strain EXF-2481)</name>
    <name type="common">Aureobasidium pullulans var. subglaciale</name>
    <dbReference type="NCBI Taxonomy" id="1043005"/>
    <lineage>
        <taxon>Eukaryota</taxon>
        <taxon>Fungi</taxon>
        <taxon>Dikarya</taxon>
        <taxon>Ascomycota</taxon>
        <taxon>Pezizomycotina</taxon>
        <taxon>Dothideomycetes</taxon>
        <taxon>Dothideomycetidae</taxon>
        <taxon>Dothideales</taxon>
        <taxon>Saccotheciaceae</taxon>
        <taxon>Aureobasidium</taxon>
    </lineage>
</organism>
<feature type="compositionally biased region" description="Low complexity" evidence="2">
    <location>
        <begin position="357"/>
        <end position="366"/>
    </location>
</feature>
<dbReference type="PANTHER" id="PTHR31962:SF4">
    <property type="entry name" value="PRIMARY COMPONENT OF EISOSOMES (EUROFUNG)"/>
    <property type="match status" value="1"/>
</dbReference>
<dbReference type="OMA" id="MTRQKFK"/>
<dbReference type="GO" id="GO:0005886">
    <property type="term" value="C:plasma membrane"/>
    <property type="evidence" value="ECO:0007669"/>
    <property type="project" value="TreeGrafter"/>
</dbReference>
<name>A0A074ZM57_AURSE</name>
<accession>A0A074ZM57</accession>
<dbReference type="OrthoDB" id="5599269at2759"/>
<keyword evidence="1" id="KW-0597">Phosphoprotein</keyword>
<dbReference type="RefSeq" id="XP_013347997.1">
    <property type="nucleotide sequence ID" value="XM_013492543.1"/>
</dbReference>
<dbReference type="PANTHER" id="PTHR31962">
    <property type="entry name" value="SPHINGOLIPID LONG CHAIN BASE-RESPONSIVE PROTEIN PIL1"/>
    <property type="match status" value="1"/>
</dbReference>
<dbReference type="AlphaFoldDB" id="A0A074ZM57"/>
<dbReference type="Pfam" id="PF13805">
    <property type="entry name" value="Pil1"/>
    <property type="match status" value="1"/>
</dbReference>
<dbReference type="InterPro" id="IPR028245">
    <property type="entry name" value="PIL1/LSP1"/>
</dbReference>
<dbReference type="GeneID" id="25362979"/>
<evidence type="ECO:0000313" key="3">
    <source>
        <dbReference type="EMBL" id="KEQ99471.1"/>
    </source>
</evidence>
<evidence type="ECO:0000256" key="2">
    <source>
        <dbReference type="SAM" id="MobiDB-lite"/>
    </source>
</evidence>